<dbReference type="RefSeq" id="WP_087925830.1">
    <property type="nucleotide sequence ID" value="NZ_CP021744.1"/>
</dbReference>
<evidence type="ECO:0000313" key="2">
    <source>
        <dbReference type="Proteomes" id="UP000195755"/>
    </source>
</evidence>
<reference evidence="1 2" key="1">
    <citation type="submission" date="2017-06" db="EMBL/GenBank/DDBJ databases">
        <title>Streptomyces albireticuli Genome sequencing and assembly.</title>
        <authorList>
            <person name="Wang Y."/>
            <person name="Du B."/>
            <person name="Ding Y."/>
            <person name="Liu H."/>
            <person name="Hou Q."/>
            <person name="Liu K."/>
            <person name="Yao L."/>
            <person name="Wang C."/>
        </authorList>
    </citation>
    <scope>NUCLEOTIDE SEQUENCE [LARGE SCALE GENOMIC DNA]</scope>
    <source>
        <strain evidence="1 2">MDJK11</strain>
    </source>
</reference>
<dbReference type="EMBL" id="CP021744">
    <property type="protein sequence ID" value="ARZ67368.1"/>
    <property type="molecule type" value="Genomic_DNA"/>
</dbReference>
<dbReference type="OrthoDB" id="3855669at2"/>
<accession>A0A1Z2KZ97</accession>
<dbReference type="Proteomes" id="UP000195755">
    <property type="component" value="Chromosome"/>
</dbReference>
<proteinExistence type="predicted"/>
<dbReference type="KEGG" id="salj:SMD11_1707"/>
<protein>
    <submittedName>
        <fullName evidence="1">Uncharacterized protein</fullName>
    </submittedName>
</protein>
<evidence type="ECO:0000313" key="1">
    <source>
        <dbReference type="EMBL" id="ARZ67368.1"/>
    </source>
</evidence>
<name>A0A1Z2KZ97_9ACTN</name>
<sequence>MTAAEEPQRGGQVPNVGVLVVDVRRDRVGEVMASTGGRLSLRPPSGGREWEAFPCDVRLMTASDGLRAKVTEANDRSRRERGTA</sequence>
<dbReference type="AlphaFoldDB" id="A0A1Z2KZ97"/>
<gene>
    <name evidence="1" type="ORF">SMD11_1707</name>
</gene>
<organism evidence="1 2">
    <name type="scientific">Streptomyces albireticuli</name>
    <dbReference type="NCBI Taxonomy" id="1940"/>
    <lineage>
        <taxon>Bacteria</taxon>
        <taxon>Bacillati</taxon>
        <taxon>Actinomycetota</taxon>
        <taxon>Actinomycetes</taxon>
        <taxon>Kitasatosporales</taxon>
        <taxon>Streptomycetaceae</taxon>
        <taxon>Streptomyces</taxon>
    </lineage>
</organism>